<name>A0ABN2WCS5_9MICO</name>
<dbReference type="EMBL" id="BAAAPZ010000002">
    <property type="protein sequence ID" value="GAA2088674.1"/>
    <property type="molecule type" value="Genomic_DNA"/>
</dbReference>
<dbReference type="InterPro" id="IPR049450">
    <property type="entry name" value="ACOT8-like_C"/>
</dbReference>
<reference evidence="3 4" key="1">
    <citation type="journal article" date="2019" name="Int. J. Syst. Evol. Microbiol.">
        <title>The Global Catalogue of Microorganisms (GCM) 10K type strain sequencing project: providing services to taxonomists for standard genome sequencing and annotation.</title>
        <authorList>
            <consortium name="The Broad Institute Genomics Platform"/>
            <consortium name="The Broad Institute Genome Sequencing Center for Infectious Disease"/>
            <person name="Wu L."/>
            <person name="Ma J."/>
        </authorList>
    </citation>
    <scope>NUCLEOTIDE SEQUENCE [LARGE SCALE GENOMIC DNA]</scope>
    <source>
        <strain evidence="3 4">JCM 15900</strain>
    </source>
</reference>
<dbReference type="RefSeq" id="WP_291794553.1">
    <property type="nucleotide sequence ID" value="NZ_BAAAPZ010000002.1"/>
</dbReference>
<dbReference type="InterPro" id="IPR029069">
    <property type="entry name" value="HotDog_dom_sf"/>
</dbReference>
<feature type="domain" description="Acyl-CoA thioesterase-like C-terminal" evidence="2">
    <location>
        <begin position="139"/>
        <end position="258"/>
    </location>
</feature>
<dbReference type="SUPFAM" id="SSF54637">
    <property type="entry name" value="Thioesterase/thiol ester dehydrase-isomerase"/>
    <property type="match status" value="1"/>
</dbReference>
<dbReference type="Proteomes" id="UP001500984">
    <property type="component" value="Unassembled WGS sequence"/>
</dbReference>
<dbReference type="Pfam" id="PF20789">
    <property type="entry name" value="4HBT_3C"/>
    <property type="match status" value="1"/>
</dbReference>
<evidence type="ECO:0000313" key="3">
    <source>
        <dbReference type="EMBL" id="GAA2088674.1"/>
    </source>
</evidence>
<evidence type="ECO:0000259" key="2">
    <source>
        <dbReference type="Pfam" id="PF20789"/>
    </source>
</evidence>
<evidence type="ECO:0000313" key="4">
    <source>
        <dbReference type="Proteomes" id="UP001500984"/>
    </source>
</evidence>
<protein>
    <submittedName>
        <fullName evidence="3">Thioesterase family protein</fullName>
    </submittedName>
</protein>
<dbReference type="Gene3D" id="2.40.160.210">
    <property type="entry name" value="Acyl-CoA thioesterase, double hotdog domain"/>
    <property type="match status" value="1"/>
</dbReference>
<dbReference type="InterPro" id="IPR042171">
    <property type="entry name" value="Acyl-CoA_hotdog"/>
</dbReference>
<sequence>MTNPPTRPEPFYRQVDAHRFDSLPATTGVWSPEHQHAGPPAALLVRAMEEHGQHEGMRLADVRSDILGPVPVRPLDISVSTLRSGRSMELLEASASADGRTVMTARAWRIRRAPEDYPPLSGWRDGEVPAVPEASGESRAVVLTGGHESGYQRSVEWRFVQGGPGSGGPAVAWGRQLNQLVEGEEPSPWQRTLVLADSAGGISLAVDPRVHRFINCDLHVALDRDMHGQWLRMSAQSLATPGHGGIVHNALADSRGELGYGLQAMVAQNME</sequence>
<evidence type="ECO:0000259" key="1">
    <source>
        <dbReference type="Pfam" id="PF13622"/>
    </source>
</evidence>
<dbReference type="InterPro" id="IPR049449">
    <property type="entry name" value="TesB_ACOT8-like_N"/>
</dbReference>
<gene>
    <name evidence="3" type="ORF">GCM10009823_03920</name>
</gene>
<keyword evidence="4" id="KW-1185">Reference proteome</keyword>
<accession>A0ABN2WCS5</accession>
<comment type="caution">
    <text evidence="3">The sequence shown here is derived from an EMBL/GenBank/DDBJ whole genome shotgun (WGS) entry which is preliminary data.</text>
</comment>
<proteinExistence type="predicted"/>
<dbReference type="Pfam" id="PF13622">
    <property type="entry name" value="4HBT_3"/>
    <property type="match status" value="1"/>
</dbReference>
<feature type="domain" description="Acyl-CoA thioesterase-like N-terminal HotDog" evidence="1">
    <location>
        <begin position="28"/>
        <end position="109"/>
    </location>
</feature>
<organism evidence="3 4">
    <name type="scientific">Brevibacterium salitolerans</name>
    <dbReference type="NCBI Taxonomy" id="1403566"/>
    <lineage>
        <taxon>Bacteria</taxon>
        <taxon>Bacillati</taxon>
        <taxon>Actinomycetota</taxon>
        <taxon>Actinomycetes</taxon>
        <taxon>Micrococcales</taxon>
        <taxon>Brevibacteriaceae</taxon>
        <taxon>Brevibacterium</taxon>
    </lineage>
</organism>